<organism evidence="1 2">
    <name type="scientific">Burkholderia vietnamiensis</name>
    <dbReference type="NCBI Taxonomy" id="60552"/>
    <lineage>
        <taxon>Bacteria</taxon>
        <taxon>Pseudomonadati</taxon>
        <taxon>Pseudomonadota</taxon>
        <taxon>Betaproteobacteria</taxon>
        <taxon>Burkholderiales</taxon>
        <taxon>Burkholderiaceae</taxon>
        <taxon>Burkholderia</taxon>
        <taxon>Burkholderia cepacia complex</taxon>
    </lineage>
</organism>
<comment type="caution">
    <text evidence="1">The sequence shown here is derived from an EMBL/GenBank/DDBJ whole genome shotgun (WGS) entry which is preliminary data.</text>
</comment>
<dbReference type="EMBL" id="PVHK01000013">
    <property type="protein sequence ID" value="PRH44071.1"/>
    <property type="molecule type" value="Genomic_DNA"/>
</dbReference>
<proteinExistence type="predicted"/>
<protein>
    <submittedName>
        <fullName evidence="1">Uncharacterized protein</fullName>
    </submittedName>
</protein>
<evidence type="ECO:0000313" key="2">
    <source>
        <dbReference type="Proteomes" id="UP000237632"/>
    </source>
</evidence>
<dbReference type="Proteomes" id="UP000237632">
    <property type="component" value="Unassembled WGS sequence"/>
</dbReference>
<sequence length="65" mass="6842">MVRCGSAVLVCASKNGRASIRIRGRRKSNAMARAGVTMNAFIASMRSMWAEVVGDGCVMGGAHAR</sequence>
<dbReference type="AlphaFoldDB" id="A0AA44Y4I0"/>
<evidence type="ECO:0000313" key="1">
    <source>
        <dbReference type="EMBL" id="PRH44071.1"/>
    </source>
</evidence>
<reference evidence="1 2" key="1">
    <citation type="submission" date="2018-03" db="EMBL/GenBank/DDBJ databases">
        <authorList>
            <person name="Nguyen K."/>
            <person name="Fouts D."/>
            <person name="Sutton G."/>
        </authorList>
    </citation>
    <scope>NUCLEOTIDE SEQUENCE [LARGE SCALE GENOMIC DNA]</scope>
    <source>
        <strain evidence="1 2">AU3578</strain>
    </source>
</reference>
<name>A0AA44Y4I0_BURVI</name>
<accession>A0AA44Y4I0</accession>
<gene>
    <name evidence="1" type="ORF">C6T65_01490</name>
</gene>